<protein>
    <submittedName>
        <fullName evidence="1">Class I SAM-dependent methyltransferase</fullName>
    </submittedName>
</protein>
<organism evidence="1 2">
    <name type="scientific">Jeotgalicoccus nanhaiensis</name>
    <dbReference type="NCBI Taxonomy" id="568603"/>
    <lineage>
        <taxon>Bacteria</taxon>
        <taxon>Bacillati</taxon>
        <taxon>Bacillota</taxon>
        <taxon>Bacilli</taxon>
        <taxon>Bacillales</taxon>
        <taxon>Staphylococcaceae</taxon>
        <taxon>Jeotgalicoccus</taxon>
    </lineage>
</organism>
<dbReference type="PANTHER" id="PTHR35276">
    <property type="entry name" value="S-ADENOSYL-L-METHIONINE-DEPENDENT METHYLTRANSFERASES SUPERFAMILY PROTEIN"/>
    <property type="match status" value="1"/>
</dbReference>
<evidence type="ECO:0000313" key="1">
    <source>
        <dbReference type="EMBL" id="MBF0754123.1"/>
    </source>
</evidence>
<dbReference type="EMBL" id="JADGLW010000004">
    <property type="protein sequence ID" value="MBF0754123.1"/>
    <property type="molecule type" value="Genomic_DNA"/>
</dbReference>
<dbReference type="Proteomes" id="UP000647980">
    <property type="component" value="Unassembled WGS sequence"/>
</dbReference>
<keyword evidence="2" id="KW-1185">Reference proteome</keyword>
<dbReference type="PANTHER" id="PTHR35276:SF1">
    <property type="entry name" value="TRNA (MNM(5)S(2)U34)-METHYLTRANSFERASE, CHLOROPLASTIC"/>
    <property type="match status" value="1"/>
</dbReference>
<keyword evidence="1" id="KW-0489">Methyltransferase</keyword>
<reference evidence="1 2" key="1">
    <citation type="submission" date="2020-10" db="EMBL/GenBank/DDBJ databases">
        <title>Mouse Oral microbiota.</title>
        <authorList>
            <person name="Joseph S."/>
            <person name="Aduse-Opoku J."/>
        </authorList>
    </citation>
    <scope>NUCLEOTIDE SEQUENCE [LARGE SCALE GENOMIC DNA]</scope>
    <source>
        <strain evidence="1 2">19428wE5_W307</strain>
    </source>
</reference>
<sequence>MMLQRILPAGKDFIKEIVSPEDILVDATCGNGHDTAFLSRLAPDGHIYSFDVQAEAIDSAREKYQADNISFVHDGHENISKYISTPVKAGIFNLGYLPGGDKSITTVYDTTITAVDTLFNLLTPGGRIIIVVYHGHDSGKIERDALLENLSAWPQDKAQVLQYQYINQKNSAPFLLVIEKLK</sequence>
<dbReference type="GO" id="GO:0032259">
    <property type="term" value="P:methylation"/>
    <property type="evidence" value="ECO:0007669"/>
    <property type="project" value="UniProtKB-KW"/>
</dbReference>
<dbReference type="Pfam" id="PF06962">
    <property type="entry name" value="rRNA_methylase"/>
    <property type="match status" value="1"/>
</dbReference>
<comment type="caution">
    <text evidence="1">The sequence shown here is derived from an EMBL/GenBank/DDBJ whole genome shotgun (WGS) entry which is preliminary data.</text>
</comment>
<dbReference type="SUPFAM" id="SSF53335">
    <property type="entry name" value="S-adenosyl-L-methionine-dependent methyltransferases"/>
    <property type="match status" value="1"/>
</dbReference>
<dbReference type="InterPro" id="IPR010719">
    <property type="entry name" value="MnmM_MeTrfase"/>
</dbReference>
<accession>A0ABR9XYQ7</accession>
<gene>
    <name evidence="1" type="ORF">IR135_07550</name>
</gene>
<name>A0ABR9XYQ7_9STAP</name>
<dbReference type="InterPro" id="IPR029063">
    <property type="entry name" value="SAM-dependent_MTases_sf"/>
</dbReference>
<dbReference type="GO" id="GO:0008168">
    <property type="term" value="F:methyltransferase activity"/>
    <property type="evidence" value="ECO:0007669"/>
    <property type="project" value="UniProtKB-KW"/>
</dbReference>
<evidence type="ECO:0000313" key="2">
    <source>
        <dbReference type="Proteomes" id="UP000647980"/>
    </source>
</evidence>
<proteinExistence type="predicted"/>
<keyword evidence="1" id="KW-0808">Transferase</keyword>
<dbReference type="RefSeq" id="WP_135098273.1">
    <property type="nucleotide sequence ID" value="NZ_JADGLW010000004.1"/>
</dbReference>
<dbReference type="Gene3D" id="3.40.50.150">
    <property type="entry name" value="Vaccinia Virus protein VP39"/>
    <property type="match status" value="1"/>
</dbReference>